<organism evidence="1">
    <name type="scientific">marine metagenome</name>
    <dbReference type="NCBI Taxonomy" id="408172"/>
    <lineage>
        <taxon>unclassified sequences</taxon>
        <taxon>metagenomes</taxon>
        <taxon>ecological metagenomes</taxon>
    </lineage>
</organism>
<dbReference type="AlphaFoldDB" id="A0A383BKB5"/>
<dbReference type="InterPro" id="IPR036514">
    <property type="entry name" value="SGNH_hydro_sf"/>
</dbReference>
<dbReference type="Gene3D" id="3.40.50.1110">
    <property type="entry name" value="SGNH hydrolase"/>
    <property type="match status" value="1"/>
</dbReference>
<reference evidence="1" key="1">
    <citation type="submission" date="2018-05" db="EMBL/GenBank/DDBJ databases">
        <authorList>
            <person name="Lanie J.A."/>
            <person name="Ng W.-L."/>
            <person name="Kazmierczak K.M."/>
            <person name="Andrzejewski T.M."/>
            <person name="Davidsen T.M."/>
            <person name="Wayne K.J."/>
            <person name="Tettelin H."/>
            <person name="Glass J.I."/>
            <person name="Rusch D."/>
            <person name="Podicherti R."/>
            <person name="Tsui H.-C.T."/>
            <person name="Winkler M.E."/>
        </authorList>
    </citation>
    <scope>NUCLEOTIDE SEQUENCE</scope>
</reference>
<evidence type="ECO:0008006" key="2">
    <source>
        <dbReference type="Google" id="ProtNLM"/>
    </source>
</evidence>
<protein>
    <recommendedName>
        <fullName evidence="2">SGNH hydrolase-type esterase domain-containing protein</fullName>
    </recommendedName>
</protein>
<dbReference type="SUPFAM" id="SSF52266">
    <property type="entry name" value="SGNH hydrolase"/>
    <property type="match status" value="1"/>
</dbReference>
<accession>A0A383BKB5</accession>
<proteinExistence type="predicted"/>
<sequence length="97" mass="10385">MNHIILAGDSIFDNCHWVPGDPDVATQVKSLFDSNDKVTLLAVDGDIINGVADQLKSLPDDATHLFVSVGGNDALSVLGEMQKTVPSIAEGFLHFHK</sequence>
<gene>
    <name evidence="1" type="ORF">METZ01_LOCUS473097</name>
</gene>
<feature type="non-terminal residue" evidence="1">
    <location>
        <position position="97"/>
    </location>
</feature>
<name>A0A383BKB5_9ZZZZ</name>
<evidence type="ECO:0000313" key="1">
    <source>
        <dbReference type="EMBL" id="SVE20243.1"/>
    </source>
</evidence>
<dbReference type="EMBL" id="UINC01201071">
    <property type="protein sequence ID" value="SVE20243.1"/>
    <property type="molecule type" value="Genomic_DNA"/>
</dbReference>